<name>A0A8S3UZK7_MYTED</name>
<dbReference type="Proteomes" id="UP000683360">
    <property type="component" value="Unassembled WGS sequence"/>
</dbReference>
<dbReference type="AlphaFoldDB" id="A0A8S3UZK7"/>
<evidence type="ECO:0000256" key="3">
    <source>
        <dbReference type="ARBA" id="ARBA00022771"/>
    </source>
</evidence>
<evidence type="ECO:0000256" key="4">
    <source>
        <dbReference type="ARBA" id="ARBA00022833"/>
    </source>
</evidence>
<evidence type="ECO:0000313" key="9">
    <source>
        <dbReference type="EMBL" id="CAG2249362.1"/>
    </source>
</evidence>
<evidence type="ECO:0000259" key="7">
    <source>
        <dbReference type="PROSITE" id="PS50081"/>
    </source>
</evidence>
<keyword evidence="3 6" id="KW-0863">Zinc-finger</keyword>
<dbReference type="PANTHER" id="PTHR12326">
    <property type="entry name" value="PLECKSTRIN HOMOLOGY DOMAIN CONTAINING PROTEIN"/>
    <property type="match status" value="1"/>
</dbReference>
<dbReference type="InterPro" id="IPR002219">
    <property type="entry name" value="PKC_DAG/PE"/>
</dbReference>
<dbReference type="InterPro" id="IPR046349">
    <property type="entry name" value="C1-like_sf"/>
</dbReference>
<dbReference type="SMART" id="SM01175">
    <property type="entry name" value="DUF4206"/>
    <property type="match status" value="1"/>
</dbReference>
<feature type="domain" description="Phorbol-ester/DAG-type" evidence="7">
    <location>
        <begin position="468"/>
        <end position="519"/>
    </location>
</feature>
<evidence type="ECO:0000256" key="1">
    <source>
        <dbReference type="ARBA" id="ARBA00022723"/>
    </source>
</evidence>
<proteinExistence type="inferred from homology"/>
<dbReference type="OrthoDB" id="1918044at2759"/>
<evidence type="ECO:0000256" key="2">
    <source>
        <dbReference type="ARBA" id="ARBA00022737"/>
    </source>
</evidence>
<dbReference type="CDD" id="cd20819">
    <property type="entry name" value="C1_DEF8"/>
    <property type="match status" value="1"/>
</dbReference>
<gene>
    <name evidence="9" type="ORF">MEDL_61070</name>
</gene>
<dbReference type="InterPro" id="IPR025258">
    <property type="entry name" value="RH_dom"/>
</dbReference>
<dbReference type="Pfam" id="PF00130">
    <property type="entry name" value="C1_1"/>
    <property type="match status" value="1"/>
</dbReference>
<dbReference type="InterPro" id="IPR001841">
    <property type="entry name" value="Znf_RING"/>
</dbReference>
<keyword evidence="4" id="KW-0862">Zinc</keyword>
<dbReference type="Gene3D" id="3.30.60.20">
    <property type="match status" value="1"/>
</dbReference>
<keyword evidence="10" id="KW-1185">Reference proteome</keyword>
<keyword evidence="1" id="KW-0479">Metal-binding</keyword>
<sequence>MAENMENRSLRLYNFLSDKLGTEDTVRTRRNYYITHNYLTKTKTHTPFFCGSRAEGLDMKGSDTDTVILLNDIHIVEEANNTIGSNTFVMKTCDTRPGFAQLELCSSYEYTDVWCKKIGHKFFLSSSKMKQKLLSLNENNEICTLNTLHGPCVSTANETHDCTAGVKCKSFIKQAQEWVGRKRCWPTEALEKIIIDSGLEQMQKCLESLNEMKTGIESNNYIGNNVMKAECYTLLGIGCYMIGDMTEAGKCHKKALTQESSWKFNLIGDSNLRSTDECFRRTIFCQTGVIHRIENNTASIKFTGTVITGLSDEEISSEEEQDYSFREIGPVDEETLKKINEKFVPEHDDDIVKLEIDLKKRGLSDASKEDRSFSSWTNLSETGDEITINAELGLAEDHFSHPEGHFGLSNHEELEMAIENCKEMISEAQPHSDRMKNLVQKLIQLRLKLQELKEGPEPVSSDIKIVLGHKFTIQDSRNAKHYCEKCNAMILGVIQTWLRCADCGYSCHEKCVNGIKRTCASLKVAENGIFCLSICPDRGLSAQNYRCAECRSHISFKSGFSEPRLCDYSGNYYCELCHWNDTMVIPSRVLHNWDFEPHKVCRASKQFLKLMTDKAVMRIQDVNPMLFNYVEELSEVKKLREELLIMKKYLLLCKNAMSEKFLLMLKGRQHFVENSDVYSMQDFLDIQSDKLLGDLATIHSAWAQHIKTDCELCRARGFICELCKDHTETLFPFDSVAIVCSQCSYVLHRHCFIKKGSQCPRCERKNKRKAT</sequence>
<keyword evidence="2" id="KW-0677">Repeat</keyword>
<dbReference type="SUPFAM" id="SSF57889">
    <property type="entry name" value="Cysteine-rich domain"/>
    <property type="match status" value="1"/>
</dbReference>
<protein>
    <submittedName>
        <fullName evidence="9">Differentially expressed in FDCP 8,Differentially expressed in FDCP 8 homolog,Differentially expressed in FDCP 8 homolog A,Differentially expressed in FDCP 8 homolog B</fullName>
    </submittedName>
</protein>
<dbReference type="SMART" id="SM00109">
    <property type="entry name" value="C1"/>
    <property type="match status" value="2"/>
</dbReference>
<feature type="domain" description="RING-type" evidence="8">
    <location>
        <begin position="720"/>
        <end position="763"/>
    </location>
</feature>
<dbReference type="InterPro" id="IPR047983">
    <property type="entry name" value="DEF8_C1"/>
</dbReference>
<dbReference type="PROSITE" id="PS00479">
    <property type="entry name" value="ZF_DAG_PE_1"/>
    <property type="match status" value="1"/>
</dbReference>
<dbReference type="EMBL" id="CAJPWZ010002969">
    <property type="protein sequence ID" value="CAG2249362.1"/>
    <property type="molecule type" value="Genomic_DNA"/>
</dbReference>
<evidence type="ECO:0000313" key="10">
    <source>
        <dbReference type="Proteomes" id="UP000683360"/>
    </source>
</evidence>
<comment type="caution">
    <text evidence="9">The sequence shown here is derived from an EMBL/GenBank/DDBJ whole genome shotgun (WGS) entry which is preliminary data.</text>
</comment>
<dbReference type="GO" id="GO:0008270">
    <property type="term" value="F:zinc ion binding"/>
    <property type="evidence" value="ECO:0007669"/>
    <property type="project" value="UniProtKB-KW"/>
</dbReference>
<evidence type="ECO:0000256" key="5">
    <source>
        <dbReference type="ARBA" id="ARBA00029450"/>
    </source>
</evidence>
<dbReference type="Pfam" id="PF13901">
    <property type="entry name" value="RH_dom"/>
    <property type="match status" value="1"/>
</dbReference>
<dbReference type="InterPro" id="IPR051366">
    <property type="entry name" value="DEF8"/>
</dbReference>
<organism evidence="9 10">
    <name type="scientific">Mytilus edulis</name>
    <name type="common">Blue mussel</name>
    <dbReference type="NCBI Taxonomy" id="6550"/>
    <lineage>
        <taxon>Eukaryota</taxon>
        <taxon>Metazoa</taxon>
        <taxon>Spiralia</taxon>
        <taxon>Lophotrochozoa</taxon>
        <taxon>Mollusca</taxon>
        <taxon>Bivalvia</taxon>
        <taxon>Autobranchia</taxon>
        <taxon>Pteriomorphia</taxon>
        <taxon>Mytilida</taxon>
        <taxon>Mytiloidea</taxon>
        <taxon>Mytilidae</taxon>
        <taxon>Mytilinae</taxon>
        <taxon>Mytilus</taxon>
    </lineage>
</organism>
<evidence type="ECO:0000256" key="6">
    <source>
        <dbReference type="PROSITE-ProRule" id="PRU00175"/>
    </source>
</evidence>
<dbReference type="PROSITE" id="PS50089">
    <property type="entry name" value="ZF_RING_2"/>
    <property type="match status" value="1"/>
</dbReference>
<evidence type="ECO:0000259" key="8">
    <source>
        <dbReference type="PROSITE" id="PS50089"/>
    </source>
</evidence>
<accession>A0A8S3UZK7</accession>
<dbReference type="PANTHER" id="PTHR12326:SF3">
    <property type="entry name" value="DIFFERENTIALLY EXPRESSED IN FDCP 8 HOMOLOG"/>
    <property type="match status" value="1"/>
</dbReference>
<feature type="domain" description="Phorbol-ester/DAG-type" evidence="7">
    <location>
        <begin position="698"/>
        <end position="759"/>
    </location>
</feature>
<reference evidence="9" key="1">
    <citation type="submission" date="2021-03" db="EMBL/GenBank/DDBJ databases">
        <authorList>
            <person name="Bekaert M."/>
        </authorList>
    </citation>
    <scope>NUCLEOTIDE SEQUENCE</scope>
</reference>
<comment type="similarity">
    <text evidence="5">Belongs to the DEF8 family.</text>
</comment>
<dbReference type="PROSITE" id="PS50081">
    <property type="entry name" value="ZF_DAG_PE_2"/>
    <property type="match status" value="2"/>
</dbReference>